<reference evidence="2 3" key="1">
    <citation type="journal article" date="2010" name="J. Bacteriol.">
        <title>Genome sequences of Oceanicola granulosus HTCC2516(T) and Oceanicola batsensis HTCC2597(TDelta).</title>
        <authorList>
            <person name="Thrash J.C."/>
            <person name="Cho J.C."/>
            <person name="Vergin K.L."/>
            <person name="Giovannoni S.J."/>
        </authorList>
    </citation>
    <scope>NUCLEOTIDE SEQUENCE [LARGE SCALE GENOMIC DNA]</scope>
    <source>
        <strain evidence="3">ATCC BAA-861 / DSM 15982 / KCTC 12143 / HTCC2516</strain>
    </source>
</reference>
<evidence type="ECO:0000256" key="1">
    <source>
        <dbReference type="SAM" id="MobiDB-lite"/>
    </source>
</evidence>
<evidence type="ECO:0000313" key="2">
    <source>
        <dbReference type="EMBL" id="EAR52074.1"/>
    </source>
</evidence>
<comment type="caution">
    <text evidence="2">The sequence shown here is derived from an EMBL/GenBank/DDBJ whole genome shotgun (WGS) entry which is preliminary data.</text>
</comment>
<dbReference type="HOGENOM" id="CLU_3421097_0_0_5"/>
<gene>
    <name evidence="2" type="ORF">OG2516_18455</name>
</gene>
<feature type="region of interest" description="Disordered" evidence="1">
    <location>
        <begin position="1"/>
        <end position="24"/>
    </location>
</feature>
<dbReference type="AlphaFoldDB" id="Q2CHG5"/>
<keyword evidence="3" id="KW-1185">Reference proteome</keyword>
<dbReference type="Proteomes" id="UP000003635">
    <property type="component" value="Unassembled WGS sequence"/>
</dbReference>
<name>Q2CHG5_OCEGH</name>
<protein>
    <submittedName>
        <fullName evidence="2">Uncharacterized protein</fullName>
    </submittedName>
</protein>
<evidence type="ECO:0000313" key="3">
    <source>
        <dbReference type="Proteomes" id="UP000003635"/>
    </source>
</evidence>
<dbReference type="EMBL" id="AAOT01000006">
    <property type="protein sequence ID" value="EAR52074.1"/>
    <property type="molecule type" value="Genomic_DNA"/>
</dbReference>
<feature type="compositionally biased region" description="Low complexity" evidence="1">
    <location>
        <begin position="1"/>
        <end position="18"/>
    </location>
</feature>
<organism evidence="2 3">
    <name type="scientific">Oceanicola granulosus (strain ATCC BAA-861 / DSM 15982 / KCTC 12143 / HTCC2516)</name>
    <dbReference type="NCBI Taxonomy" id="314256"/>
    <lineage>
        <taxon>Bacteria</taxon>
        <taxon>Pseudomonadati</taxon>
        <taxon>Pseudomonadota</taxon>
        <taxon>Alphaproteobacteria</taxon>
        <taxon>Rhodobacterales</taxon>
        <taxon>Roseobacteraceae</taxon>
        <taxon>Oceanicola</taxon>
    </lineage>
</organism>
<proteinExistence type="predicted"/>
<accession>Q2CHG5</accession>
<sequence>MVVPAPSISIASPAKAASRLSANW</sequence>